<dbReference type="CDD" id="cd06257">
    <property type="entry name" value="DnaJ"/>
    <property type="match status" value="1"/>
</dbReference>
<dbReference type="SMART" id="SM00441">
    <property type="entry name" value="FF"/>
    <property type="match status" value="2"/>
</dbReference>
<dbReference type="Gene3D" id="1.10.10.440">
    <property type="entry name" value="FF domain"/>
    <property type="match status" value="2"/>
</dbReference>
<dbReference type="PROSITE" id="PS51676">
    <property type="entry name" value="FF"/>
    <property type="match status" value="1"/>
</dbReference>
<dbReference type="SUPFAM" id="SSF46565">
    <property type="entry name" value="Chaperone J-domain"/>
    <property type="match status" value="1"/>
</dbReference>
<organism evidence="3 4">
    <name type="scientific">Chrysophaeum taylorii</name>
    <dbReference type="NCBI Taxonomy" id="2483200"/>
    <lineage>
        <taxon>Eukaryota</taxon>
        <taxon>Sar</taxon>
        <taxon>Stramenopiles</taxon>
        <taxon>Ochrophyta</taxon>
        <taxon>Pelagophyceae</taxon>
        <taxon>Pelagomonadales</taxon>
        <taxon>Pelagomonadaceae</taxon>
        <taxon>Chrysophaeum</taxon>
    </lineage>
</organism>
<dbReference type="PROSITE" id="PS50076">
    <property type="entry name" value="DNAJ_2"/>
    <property type="match status" value="1"/>
</dbReference>
<dbReference type="InterPro" id="IPR002713">
    <property type="entry name" value="FF_domain"/>
</dbReference>
<sequence>MEEIARRKQAETLLAQATELATLGNWCRCVEVCEAGLEVKGSPQLSLELRKLLDFAAGKVPKPKKPKVRKIPISEAAKVLGVDRECSLDDLQKAYRRESLKAHPDRGGTTEAFARVADAFQAMQRVAKPAYDAEAAIAAFKELLHRAEVPSSWSFGSMQASLGKSREFLDVRTQGERRQAYAEYRTAKEKLEREADRRARVVARDNFAKLLDEYGSITPDTPWAFATRLLAREPRYKAVPEKDRPDLFQDWVQDEKRRLASKKRRRSP</sequence>
<dbReference type="InterPro" id="IPR036517">
    <property type="entry name" value="FF_domain_sf"/>
</dbReference>
<dbReference type="EMBL" id="JAQMWT010000670">
    <property type="protein sequence ID" value="KAJ8598576.1"/>
    <property type="molecule type" value="Genomic_DNA"/>
</dbReference>
<dbReference type="SUPFAM" id="SSF81698">
    <property type="entry name" value="FF domain"/>
    <property type="match status" value="2"/>
</dbReference>
<dbReference type="InterPro" id="IPR036869">
    <property type="entry name" value="J_dom_sf"/>
</dbReference>
<proteinExistence type="predicted"/>
<gene>
    <name evidence="3" type="ORF">CTAYLR_001695</name>
</gene>
<comment type="caution">
    <text evidence="3">The sequence shown here is derived from an EMBL/GenBank/DDBJ whole genome shotgun (WGS) entry which is preliminary data.</text>
</comment>
<evidence type="ECO:0000259" key="2">
    <source>
        <dbReference type="PROSITE" id="PS51676"/>
    </source>
</evidence>
<dbReference type="Pfam" id="PF01846">
    <property type="entry name" value="FF"/>
    <property type="match status" value="2"/>
</dbReference>
<name>A0AAD7XHH9_9STRA</name>
<protein>
    <recommendedName>
        <fullName evidence="5">J domain-containing protein</fullName>
    </recommendedName>
</protein>
<dbReference type="GO" id="GO:0045292">
    <property type="term" value="P:mRNA cis splicing, via spliceosome"/>
    <property type="evidence" value="ECO:0007669"/>
    <property type="project" value="InterPro"/>
</dbReference>
<dbReference type="GO" id="GO:0071004">
    <property type="term" value="C:U2-type prespliceosome"/>
    <property type="evidence" value="ECO:0007669"/>
    <property type="project" value="TreeGrafter"/>
</dbReference>
<dbReference type="Gene3D" id="1.10.287.110">
    <property type="entry name" value="DnaJ domain"/>
    <property type="match status" value="1"/>
</dbReference>
<dbReference type="InterPro" id="IPR039726">
    <property type="entry name" value="Prp40-like"/>
</dbReference>
<dbReference type="SMART" id="SM00271">
    <property type="entry name" value="DnaJ"/>
    <property type="match status" value="1"/>
</dbReference>
<evidence type="ECO:0000259" key="1">
    <source>
        <dbReference type="PROSITE" id="PS50076"/>
    </source>
</evidence>
<reference evidence="3" key="1">
    <citation type="submission" date="2023-01" db="EMBL/GenBank/DDBJ databases">
        <title>Metagenome sequencing of chrysophaentin producing Chrysophaeum taylorii.</title>
        <authorList>
            <person name="Davison J."/>
            <person name="Bewley C."/>
        </authorList>
    </citation>
    <scope>NUCLEOTIDE SEQUENCE</scope>
    <source>
        <strain evidence="3">NIES-1699</strain>
    </source>
</reference>
<dbReference type="Proteomes" id="UP001230188">
    <property type="component" value="Unassembled WGS sequence"/>
</dbReference>
<evidence type="ECO:0000313" key="3">
    <source>
        <dbReference type="EMBL" id="KAJ8598576.1"/>
    </source>
</evidence>
<dbReference type="PANTHER" id="PTHR11864:SF0">
    <property type="entry name" value="PRP40 PRE-MRNA PROCESSING FACTOR 40 HOMOLOG A (YEAST)"/>
    <property type="match status" value="1"/>
</dbReference>
<keyword evidence="4" id="KW-1185">Reference proteome</keyword>
<dbReference type="InterPro" id="IPR001623">
    <property type="entry name" value="DnaJ_domain"/>
</dbReference>
<dbReference type="PANTHER" id="PTHR11864">
    <property type="entry name" value="PRE-MRNA-PROCESSING PROTEIN PRP40"/>
    <property type="match status" value="1"/>
</dbReference>
<dbReference type="AlphaFoldDB" id="A0AAD7XHH9"/>
<evidence type="ECO:0008006" key="5">
    <source>
        <dbReference type="Google" id="ProtNLM"/>
    </source>
</evidence>
<dbReference type="GO" id="GO:0005685">
    <property type="term" value="C:U1 snRNP"/>
    <property type="evidence" value="ECO:0007669"/>
    <property type="project" value="TreeGrafter"/>
</dbReference>
<feature type="domain" description="FF" evidence="2">
    <location>
        <begin position="200"/>
        <end position="254"/>
    </location>
</feature>
<evidence type="ECO:0000313" key="4">
    <source>
        <dbReference type="Proteomes" id="UP001230188"/>
    </source>
</evidence>
<dbReference type="Pfam" id="PF00226">
    <property type="entry name" value="DnaJ"/>
    <property type="match status" value="1"/>
</dbReference>
<accession>A0AAD7XHH9</accession>
<feature type="domain" description="J" evidence="1">
    <location>
        <begin position="75"/>
        <end position="135"/>
    </location>
</feature>
<dbReference type="GO" id="GO:0003723">
    <property type="term" value="F:RNA binding"/>
    <property type="evidence" value="ECO:0007669"/>
    <property type="project" value="TreeGrafter"/>
</dbReference>